<comment type="caution">
    <text evidence="2">The sequence shown here is derived from an EMBL/GenBank/DDBJ whole genome shotgun (WGS) entry which is preliminary data.</text>
</comment>
<dbReference type="Pfam" id="PF04122">
    <property type="entry name" value="CW_binding_2"/>
    <property type="match status" value="2"/>
</dbReference>
<dbReference type="Proteomes" id="UP000239698">
    <property type="component" value="Unassembled WGS sequence"/>
</dbReference>
<evidence type="ECO:0000313" key="2">
    <source>
        <dbReference type="EMBL" id="PPH79008.1"/>
    </source>
</evidence>
<dbReference type="PANTHER" id="PTHR30032:SF8">
    <property type="entry name" value="GERMINATION-SPECIFIC N-ACETYLMURAMOYL-L-ALANINE AMIDASE"/>
    <property type="match status" value="1"/>
</dbReference>
<proteinExistence type="predicted"/>
<dbReference type="InterPro" id="IPR051922">
    <property type="entry name" value="Bact_Sporulation_Assoc"/>
</dbReference>
<evidence type="ECO:0000256" key="1">
    <source>
        <dbReference type="SAM" id="MobiDB-lite"/>
    </source>
</evidence>
<dbReference type="PANTHER" id="PTHR30032">
    <property type="entry name" value="N-ACETYLMURAMOYL-L-ALANINE AMIDASE-RELATED"/>
    <property type="match status" value="1"/>
</dbReference>
<gene>
    <name evidence="2" type="ORF">C5C40_03450</name>
</gene>
<name>A0ABX5AE52_RATRA</name>
<evidence type="ECO:0008006" key="4">
    <source>
        <dbReference type="Google" id="ProtNLM"/>
    </source>
</evidence>
<feature type="compositionally biased region" description="Basic and acidic residues" evidence="1">
    <location>
        <begin position="7"/>
        <end position="26"/>
    </location>
</feature>
<evidence type="ECO:0000313" key="3">
    <source>
        <dbReference type="Proteomes" id="UP000239698"/>
    </source>
</evidence>
<dbReference type="RefSeq" id="WP_104268220.1">
    <property type="nucleotide sequence ID" value="NZ_PSUX01000029.1"/>
</dbReference>
<dbReference type="Gene3D" id="3.40.50.12090">
    <property type="match status" value="1"/>
</dbReference>
<reference evidence="2 3" key="1">
    <citation type="submission" date="2018-02" db="EMBL/GenBank/DDBJ databases">
        <title>Bacteriophage NCPPB3778 and a type I-E CRISPR drive the evolution of the US Biological Select Agent, Rathayibacter toxicus.</title>
        <authorList>
            <person name="Davis E.W.II."/>
            <person name="Tabima J.F."/>
            <person name="Weisberg A.J."/>
            <person name="Lopes L.D."/>
            <person name="Wiseman M.S."/>
            <person name="Wiseman M.S."/>
            <person name="Pupko T."/>
            <person name="Belcher M.S."/>
            <person name="Sechler A.J."/>
            <person name="Tancos M.A."/>
            <person name="Schroeder B.K."/>
            <person name="Murray T.D."/>
            <person name="Luster D.G."/>
            <person name="Schneider W.L."/>
            <person name="Rogers E."/>
            <person name="Andreote F.D."/>
            <person name="Grunwald N.J."/>
            <person name="Putnam M.L."/>
            <person name="Chang J.H."/>
        </authorList>
    </citation>
    <scope>NUCLEOTIDE SEQUENCE [LARGE SCALE GENOMIC DNA]</scope>
    <source>
        <strain evidence="2 3">AY1D6</strain>
    </source>
</reference>
<sequence length="217" mass="22453">MSGLSKGVEHHSDSDAHLGRRSDRHASRGHRPPGHGRRGVESDLHPGRPVVYIATGSNFPDALSAGPAAAKQGGPLLLVDRDSMSQVVRDELTRLKPKRSVVVGSALSVGDALAADLAGYAENRNLIRLGGTDRYDTSEQLNRAAFRTAKTVFLATGENFPDALSGATAAGYANSPLFAVPPTCVPNDIKAGGATRVVLLGGPGTLSDAVAKLAPCS</sequence>
<protein>
    <recommendedName>
        <fullName evidence="4">Cell wall-binding repeat-containing protein</fullName>
    </recommendedName>
</protein>
<feature type="compositionally biased region" description="Basic residues" evidence="1">
    <location>
        <begin position="27"/>
        <end position="37"/>
    </location>
</feature>
<dbReference type="InterPro" id="IPR007253">
    <property type="entry name" value="Cell_wall-bd_2"/>
</dbReference>
<accession>A0ABX5AE52</accession>
<dbReference type="EMBL" id="PSVT01000004">
    <property type="protein sequence ID" value="PPH79008.1"/>
    <property type="molecule type" value="Genomic_DNA"/>
</dbReference>
<feature type="region of interest" description="Disordered" evidence="1">
    <location>
        <begin position="1"/>
        <end position="45"/>
    </location>
</feature>
<keyword evidence="3" id="KW-1185">Reference proteome</keyword>
<organism evidence="2 3">
    <name type="scientific">Rathayibacter rathayi</name>
    <name type="common">Corynebacterium rathayi</name>
    <dbReference type="NCBI Taxonomy" id="33887"/>
    <lineage>
        <taxon>Bacteria</taxon>
        <taxon>Bacillati</taxon>
        <taxon>Actinomycetota</taxon>
        <taxon>Actinomycetes</taxon>
        <taxon>Micrococcales</taxon>
        <taxon>Microbacteriaceae</taxon>
        <taxon>Rathayibacter</taxon>
    </lineage>
</organism>